<dbReference type="AlphaFoldDB" id="A0A433VEP3"/>
<accession>A0A433VEP3</accession>
<organism evidence="1 2">
    <name type="scientific">Dulcicalothrix desertica PCC 7102</name>
    <dbReference type="NCBI Taxonomy" id="232991"/>
    <lineage>
        <taxon>Bacteria</taxon>
        <taxon>Bacillati</taxon>
        <taxon>Cyanobacteriota</taxon>
        <taxon>Cyanophyceae</taxon>
        <taxon>Nostocales</taxon>
        <taxon>Calotrichaceae</taxon>
        <taxon>Dulcicalothrix</taxon>
    </lineage>
</organism>
<dbReference type="EMBL" id="RSCL01000010">
    <property type="protein sequence ID" value="RUT04570.1"/>
    <property type="molecule type" value="Genomic_DNA"/>
</dbReference>
<evidence type="ECO:0000313" key="2">
    <source>
        <dbReference type="Proteomes" id="UP000271624"/>
    </source>
</evidence>
<reference evidence="1" key="1">
    <citation type="submission" date="2018-12" db="EMBL/GenBank/DDBJ databases">
        <authorList>
            <person name="Will S."/>
            <person name="Neumann-Schaal M."/>
            <person name="Henke P."/>
        </authorList>
    </citation>
    <scope>NUCLEOTIDE SEQUENCE</scope>
    <source>
        <strain evidence="1">PCC 7102</strain>
    </source>
</reference>
<gene>
    <name evidence="1" type="ORF">DSM106972_041390</name>
</gene>
<evidence type="ECO:0000313" key="1">
    <source>
        <dbReference type="EMBL" id="RUT04570.1"/>
    </source>
</evidence>
<sequence length="299" mass="33365">MWQRTLLNETVTVDDEPAKLKPIELKPHTLGALRVDAEARINANEWVAFEIQLLDKAGKVIASGTKEGWSETGTWYEEGEYGSWAEQDTLGGLDVRAKQDETLTVALALLDYGTTEGKDLNQPVSFQVTVSDGIIDTGYLWLGMILSSPFALATMYAARKSGKRAIFEKIQDSDPTGRGILGGEKRLVRVRVEVEADETAPRQVEVRLVINDGYGEQIYCESTDVNVERKTKDGQFIKAVAKLDKFFVIPERNSYGFHVEVYPDAPIDRTKLIVRDGARTILPTDVIYLENHKDLAVNN</sequence>
<dbReference type="Proteomes" id="UP000271624">
    <property type="component" value="Unassembled WGS sequence"/>
</dbReference>
<reference evidence="1" key="2">
    <citation type="journal article" date="2019" name="Genome Biol. Evol.">
        <title>Day and night: Metabolic profiles and evolutionary relationships of six axenic non-marine cyanobacteria.</title>
        <authorList>
            <person name="Will S.E."/>
            <person name="Henke P."/>
            <person name="Boedeker C."/>
            <person name="Huang S."/>
            <person name="Brinkmann H."/>
            <person name="Rohde M."/>
            <person name="Jarek M."/>
            <person name="Friedl T."/>
            <person name="Seufert S."/>
            <person name="Schumacher M."/>
            <person name="Overmann J."/>
            <person name="Neumann-Schaal M."/>
            <person name="Petersen J."/>
        </authorList>
    </citation>
    <scope>NUCLEOTIDE SEQUENCE [LARGE SCALE GENOMIC DNA]</scope>
    <source>
        <strain evidence="1">PCC 7102</strain>
    </source>
</reference>
<name>A0A433VEP3_9CYAN</name>
<comment type="caution">
    <text evidence="1">The sequence shown here is derived from an EMBL/GenBank/DDBJ whole genome shotgun (WGS) entry which is preliminary data.</text>
</comment>
<proteinExistence type="predicted"/>
<protein>
    <submittedName>
        <fullName evidence="1">Uncharacterized protein</fullName>
    </submittedName>
</protein>
<keyword evidence="2" id="KW-1185">Reference proteome</keyword>